<dbReference type="EMBL" id="LLXI01000052">
    <property type="protein sequence ID" value="PKY39128.1"/>
    <property type="molecule type" value="Genomic_DNA"/>
</dbReference>
<dbReference type="VEuPathDB" id="FungiDB:FUN_018149"/>
<comment type="caution">
    <text evidence="10">The sequence shown here is derived from an EMBL/GenBank/DDBJ whole genome shotgun (WGS) entry which is preliminary data.</text>
</comment>
<feature type="compositionally biased region" description="Basic and acidic residues" evidence="8">
    <location>
        <begin position="218"/>
        <end position="233"/>
    </location>
</feature>
<sequence length="568" mass="65584">MLSKKVDKKPLVESKKFGTKRRNNLDHIPENSTTTTEHISAFPLSYNKSHKKIKLAEEYDLSNSNDELDLFFNKSIHGKNAKNAKNNKKKDPSPERFKRSSSKRSLGKKNRESQIRPIDTRNQKSSPNRSFGQAPPHRSEIFQMPSFKSTSKSEPKTQPMEISQSISQFTESPINTWEICAVKPIIVITDNVDDDDDERSNTRSNRKNSNRLSLTKSNDTESSKAELRTKDVQSSRINNFYDPGKKRDEKTSWNKKKGLHDPSSLQISNVYDPISISDDEKNNGFRSQSNTSHDETEAFIDRFRAPSPIRNKYENLPEMDFLSIEEEILPIQNNSWRKSEEYKLCPFCKEPIPFPLPDRIRTYLIKINSLTQDKWSNKEQTPSLSILLQRPRNVVEEFEFCRLHESEALIVPEGLKKNYPININFDILPKRVKKLIPELMLVIKGEINSSYRNIALNAYRKYGRARARKPTILMGRFQKLQPGYYGSKGAYKILSTLVSLLMNTNILTMDMTKPQEPVEYLQQVLVPETAIRLISQDRGGIPLDEAKKVMEDSIEFGMYVHDIDEEID</sequence>
<feature type="region of interest" description="Disordered" evidence="8">
    <location>
        <begin position="1"/>
        <end position="37"/>
    </location>
</feature>
<accession>A0A2I1FXM4</accession>
<evidence type="ECO:0000256" key="3">
    <source>
        <dbReference type="ARBA" id="ARBA00004496"/>
    </source>
</evidence>
<evidence type="ECO:0000256" key="4">
    <source>
        <dbReference type="ARBA" id="ARBA00009461"/>
    </source>
</evidence>
<feature type="compositionally biased region" description="Basic and acidic residues" evidence="8">
    <location>
        <begin position="109"/>
        <end position="122"/>
    </location>
</feature>
<dbReference type="GO" id="GO:0005634">
    <property type="term" value="C:nucleus"/>
    <property type="evidence" value="ECO:0007669"/>
    <property type="project" value="UniProtKB-SubCell"/>
</dbReference>
<evidence type="ECO:0000256" key="5">
    <source>
        <dbReference type="ARBA" id="ARBA00015162"/>
    </source>
</evidence>
<comment type="similarity">
    <text evidence="4">Belongs to the RTC4 family.</text>
</comment>
<organism evidence="10 11">
    <name type="scientific">Rhizophagus irregularis</name>
    <dbReference type="NCBI Taxonomy" id="588596"/>
    <lineage>
        <taxon>Eukaryota</taxon>
        <taxon>Fungi</taxon>
        <taxon>Fungi incertae sedis</taxon>
        <taxon>Mucoromycota</taxon>
        <taxon>Glomeromycotina</taxon>
        <taxon>Glomeromycetes</taxon>
        <taxon>Glomerales</taxon>
        <taxon>Glomeraceae</taxon>
        <taxon>Rhizophagus</taxon>
    </lineage>
</organism>
<feature type="compositionally biased region" description="Basic residues" evidence="8">
    <location>
        <begin position="76"/>
        <end position="88"/>
    </location>
</feature>
<feature type="compositionally biased region" description="Basic and acidic residues" evidence="8">
    <location>
        <begin position="1"/>
        <end position="16"/>
    </location>
</feature>
<name>A0A2I1FXM4_9GLOM</name>
<evidence type="ECO:0000256" key="6">
    <source>
        <dbReference type="ARBA" id="ARBA00022490"/>
    </source>
</evidence>
<evidence type="ECO:0000256" key="8">
    <source>
        <dbReference type="SAM" id="MobiDB-lite"/>
    </source>
</evidence>
<feature type="region of interest" description="Disordered" evidence="8">
    <location>
        <begin position="192"/>
        <end position="266"/>
    </location>
</feature>
<gene>
    <name evidence="10" type="ORF">RhiirA4_393011</name>
</gene>
<feature type="compositionally biased region" description="Basic residues" evidence="8">
    <location>
        <begin position="99"/>
        <end position="108"/>
    </location>
</feature>
<feature type="region of interest" description="Disordered" evidence="8">
    <location>
        <begin position="76"/>
        <end position="161"/>
    </location>
</feature>
<evidence type="ECO:0000313" key="10">
    <source>
        <dbReference type="EMBL" id="PKY39128.1"/>
    </source>
</evidence>
<feature type="compositionally biased region" description="Basic and acidic residues" evidence="8">
    <location>
        <begin position="89"/>
        <end position="98"/>
    </location>
</feature>
<dbReference type="Proteomes" id="UP000234323">
    <property type="component" value="Unassembled WGS sequence"/>
</dbReference>
<dbReference type="Pfam" id="PF14474">
    <property type="entry name" value="RTC4"/>
    <property type="match status" value="1"/>
</dbReference>
<dbReference type="AlphaFoldDB" id="A0A2I1FXM4"/>
<dbReference type="SMART" id="SM01312">
    <property type="entry name" value="RTC4"/>
    <property type="match status" value="1"/>
</dbReference>
<comment type="function">
    <text evidence="1">May be involved in a process influencing telomere capping.</text>
</comment>
<reference evidence="10 11" key="1">
    <citation type="submission" date="2015-10" db="EMBL/GenBank/DDBJ databases">
        <title>Genome analyses suggest a sexual origin of heterokaryosis in a supposedly ancient asexual fungus.</title>
        <authorList>
            <person name="Ropars J."/>
            <person name="Sedzielewska K."/>
            <person name="Noel J."/>
            <person name="Charron P."/>
            <person name="Farinelli L."/>
            <person name="Marton T."/>
            <person name="Kruger M."/>
            <person name="Pelin A."/>
            <person name="Brachmann A."/>
            <person name="Corradi N."/>
        </authorList>
    </citation>
    <scope>NUCLEOTIDE SEQUENCE [LARGE SCALE GENOMIC DNA]</scope>
    <source>
        <strain evidence="10 11">A4</strain>
    </source>
</reference>
<dbReference type="PANTHER" id="PTHR41391">
    <property type="entry name" value="RESTRICTION OF TELOMERE CAPPING PROTEIN 4"/>
    <property type="match status" value="1"/>
</dbReference>
<protein>
    <recommendedName>
        <fullName evidence="5">Restriction of telomere capping protein 4</fullName>
    </recommendedName>
</protein>
<keyword evidence="6" id="KW-0963">Cytoplasm</keyword>
<dbReference type="VEuPathDB" id="FungiDB:RhiirA1_538104"/>
<evidence type="ECO:0000259" key="9">
    <source>
        <dbReference type="SMART" id="SM01312"/>
    </source>
</evidence>
<evidence type="ECO:0000313" key="11">
    <source>
        <dbReference type="Proteomes" id="UP000234323"/>
    </source>
</evidence>
<comment type="subcellular location">
    <subcellularLocation>
        <location evidence="3">Cytoplasm</location>
    </subcellularLocation>
    <subcellularLocation>
        <location evidence="2">Nucleus</location>
    </subcellularLocation>
</comment>
<proteinExistence type="inferred from homology"/>
<keyword evidence="11" id="KW-1185">Reference proteome</keyword>
<feature type="domain" description="Restriction of telomere capping protein 4 C-terminal" evidence="9">
    <location>
        <begin position="442"/>
        <end position="563"/>
    </location>
</feature>
<evidence type="ECO:0000256" key="2">
    <source>
        <dbReference type="ARBA" id="ARBA00004123"/>
    </source>
</evidence>
<dbReference type="InterPro" id="IPR039024">
    <property type="entry name" value="RTC4"/>
</dbReference>
<keyword evidence="7" id="KW-0539">Nucleus</keyword>
<feature type="compositionally biased region" description="Basic and acidic residues" evidence="8">
    <location>
        <begin position="243"/>
        <end position="252"/>
    </location>
</feature>
<dbReference type="GO" id="GO:0005737">
    <property type="term" value="C:cytoplasm"/>
    <property type="evidence" value="ECO:0007669"/>
    <property type="project" value="UniProtKB-SubCell"/>
</dbReference>
<evidence type="ECO:0000256" key="7">
    <source>
        <dbReference type="ARBA" id="ARBA00023242"/>
    </source>
</evidence>
<dbReference type="PANTHER" id="PTHR41391:SF1">
    <property type="entry name" value="RESTRICTION OF TELOMERE CAPPING PROTEIN 4"/>
    <property type="match status" value="1"/>
</dbReference>
<dbReference type="OrthoDB" id="128308at2759"/>
<evidence type="ECO:0000256" key="1">
    <source>
        <dbReference type="ARBA" id="ARBA00002738"/>
    </source>
</evidence>
<dbReference type="VEuPathDB" id="FungiDB:RhiirFUN_019543"/>
<dbReference type="InterPro" id="IPR028094">
    <property type="entry name" value="RTC4_C"/>
</dbReference>